<comment type="similarity">
    <text evidence="6">Belongs to the major facilitator superfamily. Allantoate permease family.</text>
</comment>
<dbReference type="Pfam" id="PF07690">
    <property type="entry name" value="MFS_1"/>
    <property type="match status" value="1"/>
</dbReference>
<name>A0A9N9PXW1_9HELO</name>
<dbReference type="InterPro" id="IPR011701">
    <property type="entry name" value="MFS"/>
</dbReference>
<dbReference type="GO" id="GO:0016020">
    <property type="term" value="C:membrane"/>
    <property type="evidence" value="ECO:0007669"/>
    <property type="project" value="UniProtKB-SubCell"/>
</dbReference>
<dbReference type="GO" id="GO:0022857">
    <property type="term" value="F:transmembrane transporter activity"/>
    <property type="evidence" value="ECO:0007669"/>
    <property type="project" value="InterPro"/>
</dbReference>
<gene>
    <name evidence="9" type="ORF">HYALB_00009698</name>
</gene>
<feature type="transmembrane region" description="Helical" evidence="7">
    <location>
        <begin position="440"/>
        <end position="461"/>
    </location>
</feature>
<dbReference type="AlphaFoldDB" id="A0A9N9PXW1"/>
<feature type="transmembrane region" description="Helical" evidence="7">
    <location>
        <begin position="180"/>
        <end position="200"/>
    </location>
</feature>
<dbReference type="FunFam" id="1.20.1250.20:FF:000018">
    <property type="entry name" value="MFS transporter permease"/>
    <property type="match status" value="1"/>
</dbReference>
<dbReference type="InterPro" id="IPR036259">
    <property type="entry name" value="MFS_trans_sf"/>
</dbReference>
<evidence type="ECO:0000256" key="1">
    <source>
        <dbReference type="ARBA" id="ARBA00004141"/>
    </source>
</evidence>
<keyword evidence="3 7" id="KW-0812">Transmembrane</keyword>
<evidence type="ECO:0000256" key="4">
    <source>
        <dbReference type="ARBA" id="ARBA00022989"/>
    </source>
</evidence>
<dbReference type="SUPFAM" id="SSF103473">
    <property type="entry name" value="MFS general substrate transporter"/>
    <property type="match status" value="1"/>
</dbReference>
<accession>A0A9N9PXW1</accession>
<protein>
    <recommendedName>
        <fullName evidence="8">Major facilitator superfamily (MFS) profile domain-containing protein</fullName>
    </recommendedName>
</protein>
<dbReference type="Proteomes" id="UP000701801">
    <property type="component" value="Unassembled WGS sequence"/>
</dbReference>
<evidence type="ECO:0000259" key="8">
    <source>
        <dbReference type="PROSITE" id="PS50850"/>
    </source>
</evidence>
<dbReference type="EMBL" id="CAJVRM010000037">
    <property type="protein sequence ID" value="CAG8972150.1"/>
    <property type="molecule type" value="Genomic_DNA"/>
</dbReference>
<evidence type="ECO:0000313" key="10">
    <source>
        <dbReference type="Proteomes" id="UP000701801"/>
    </source>
</evidence>
<evidence type="ECO:0000313" key="9">
    <source>
        <dbReference type="EMBL" id="CAG8972150.1"/>
    </source>
</evidence>
<organism evidence="9 10">
    <name type="scientific">Hymenoscyphus albidus</name>
    <dbReference type="NCBI Taxonomy" id="595503"/>
    <lineage>
        <taxon>Eukaryota</taxon>
        <taxon>Fungi</taxon>
        <taxon>Dikarya</taxon>
        <taxon>Ascomycota</taxon>
        <taxon>Pezizomycotina</taxon>
        <taxon>Leotiomycetes</taxon>
        <taxon>Helotiales</taxon>
        <taxon>Helotiaceae</taxon>
        <taxon>Hymenoscyphus</taxon>
    </lineage>
</organism>
<proteinExistence type="inferred from homology"/>
<keyword evidence="10" id="KW-1185">Reference proteome</keyword>
<dbReference type="Gene3D" id="1.20.1250.20">
    <property type="entry name" value="MFS general substrate transporter like domains"/>
    <property type="match status" value="2"/>
</dbReference>
<comment type="caution">
    <text evidence="9">The sequence shown here is derived from an EMBL/GenBank/DDBJ whole genome shotgun (WGS) entry which is preliminary data.</text>
</comment>
<feature type="transmembrane region" description="Helical" evidence="7">
    <location>
        <begin position="373"/>
        <end position="396"/>
    </location>
</feature>
<feature type="transmembrane region" description="Helical" evidence="7">
    <location>
        <begin position="212"/>
        <end position="234"/>
    </location>
</feature>
<sequence>MATEEVKFSSSRPSSEGNKVEEHIIENGSISDFEEGVWKEKEKKLARKIDRNIIPLTMLLYMFSFLDRVNIGNAKLYGLQQDLGLKGNQYQIAVSILFVTYCLSEVPANLTFKKATPRVYFLVLSLAWGSIATLTGAVQNFAGLIAVRLLMGLFEGGLIPALVTYLTLFYTREQLALRVGYLFCASAFSGGVGGMLSYAIGYMDGIAGLRAWRWLMIIEGLPAIFLGIAAYFVFPNSPDVAKFLSAEERAFLVEAKMREVGQTASGQEFHWKDVKEGTRDWQIWMLGFCQFCNDLMLYGFSTFLPSIIKGTGTWTSLQAQALTVPVYALGTIVFLVIAYISDRQHRRGPYAASFAMVSVVGFCMLIASTNSALSYAGCFVVAMGMYVTVGLPLAWLGGNKPRYSKRAFAIATQVTMGNVAGIVSPFLFQDRDAPRYTMGYGVIIAASTTAAGLFAGLSFYYKVVNRRRREGREDWKVAGMSEDEIAELGDKSPRYVYAL</sequence>
<comment type="subcellular location">
    <subcellularLocation>
        <location evidence="1">Membrane</location>
        <topology evidence="1">Multi-pass membrane protein</topology>
    </subcellularLocation>
</comment>
<evidence type="ECO:0000256" key="2">
    <source>
        <dbReference type="ARBA" id="ARBA00022448"/>
    </source>
</evidence>
<feature type="transmembrane region" description="Helical" evidence="7">
    <location>
        <begin position="53"/>
        <end position="71"/>
    </location>
</feature>
<evidence type="ECO:0000256" key="6">
    <source>
        <dbReference type="ARBA" id="ARBA00037968"/>
    </source>
</evidence>
<dbReference type="OrthoDB" id="2962993at2759"/>
<dbReference type="PANTHER" id="PTHR43791:SF91">
    <property type="entry name" value="MAJOR FACILITATOR SUPERFAMILY (MFS) PROFILE DOMAIN-CONTAINING PROTEIN-RELATED"/>
    <property type="match status" value="1"/>
</dbReference>
<evidence type="ECO:0000256" key="7">
    <source>
        <dbReference type="SAM" id="Phobius"/>
    </source>
</evidence>
<reference evidence="9" key="1">
    <citation type="submission" date="2021-07" db="EMBL/GenBank/DDBJ databases">
        <authorList>
            <person name="Durling M."/>
        </authorList>
    </citation>
    <scope>NUCLEOTIDE SEQUENCE</scope>
</reference>
<feature type="transmembrane region" description="Helical" evidence="7">
    <location>
        <begin position="348"/>
        <end position="367"/>
    </location>
</feature>
<evidence type="ECO:0000256" key="3">
    <source>
        <dbReference type="ARBA" id="ARBA00022692"/>
    </source>
</evidence>
<keyword evidence="2" id="KW-0813">Transport</keyword>
<feature type="transmembrane region" description="Helical" evidence="7">
    <location>
        <begin position="408"/>
        <end position="428"/>
    </location>
</feature>
<evidence type="ECO:0000256" key="5">
    <source>
        <dbReference type="ARBA" id="ARBA00023136"/>
    </source>
</evidence>
<feature type="transmembrane region" description="Helical" evidence="7">
    <location>
        <begin position="91"/>
        <end position="112"/>
    </location>
</feature>
<feature type="transmembrane region" description="Helical" evidence="7">
    <location>
        <begin position="283"/>
        <end position="304"/>
    </location>
</feature>
<dbReference type="PROSITE" id="PS50850">
    <property type="entry name" value="MFS"/>
    <property type="match status" value="1"/>
</dbReference>
<feature type="transmembrane region" description="Helical" evidence="7">
    <location>
        <begin position="119"/>
        <end position="139"/>
    </location>
</feature>
<dbReference type="FunFam" id="1.20.1250.20:FF:000068">
    <property type="entry name" value="MFS general substrate transporter"/>
    <property type="match status" value="1"/>
</dbReference>
<dbReference type="PANTHER" id="PTHR43791">
    <property type="entry name" value="PERMEASE-RELATED"/>
    <property type="match status" value="1"/>
</dbReference>
<dbReference type="InterPro" id="IPR020846">
    <property type="entry name" value="MFS_dom"/>
</dbReference>
<feature type="transmembrane region" description="Helical" evidence="7">
    <location>
        <begin position="145"/>
        <end position="168"/>
    </location>
</feature>
<feature type="domain" description="Major facilitator superfamily (MFS) profile" evidence="8">
    <location>
        <begin position="53"/>
        <end position="468"/>
    </location>
</feature>
<keyword evidence="4 7" id="KW-1133">Transmembrane helix</keyword>
<feature type="transmembrane region" description="Helical" evidence="7">
    <location>
        <begin position="324"/>
        <end position="341"/>
    </location>
</feature>
<keyword evidence="5 7" id="KW-0472">Membrane</keyword>